<dbReference type="PANTHER" id="PTHR41259:SF1">
    <property type="entry name" value="DOUBLE-STRAND BREAK REPAIR RAD50 ATPASE, PUTATIVE-RELATED"/>
    <property type="match status" value="1"/>
</dbReference>
<feature type="coiled-coil region" evidence="1">
    <location>
        <begin position="389"/>
        <end position="475"/>
    </location>
</feature>
<keyword evidence="5" id="KW-1185">Reference proteome</keyword>
<feature type="transmembrane region" description="Helical" evidence="2">
    <location>
        <begin position="474"/>
        <end position="490"/>
    </location>
</feature>
<comment type="caution">
    <text evidence="4">The sequence shown here is derived from an EMBL/GenBank/DDBJ whole genome shotgun (WGS) entry which is preliminary data.</text>
</comment>
<dbReference type="Pfam" id="PF13514">
    <property type="entry name" value="AAA_27"/>
    <property type="match status" value="1"/>
</dbReference>
<protein>
    <submittedName>
        <fullName evidence="4">AAA family ATPase</fullName>
    </submittedName>
</protein>
<reference evidence="4 5" key="1">
    <citation type="submission" date="2023-03" db="EMBL/GenBank/DDBJ databases">
        <title>Bacillus Genome Sequencing.</title>
        <authorList>
            <person name="Dunlap C."/>
        </authorList>
    </citation>
    <scope>NUCLEOTIDE SEQUENCE [LARGE SCALE GENOMIC DNA]</scope>
    <source>
        <strain evidence="4 5">NRS-1717</strain>
    </source>
</reference>
<feature type="coiled-coil region" evidence="1">
    <location>
        <begin position="278"/>
        <end position="359"/>
    </location>
</feature>
<feature type="coiled-coil region" evidence="1">
    <location>
        <begin position="679"/>
        <end position="713"/>
    </location>
</feature>
<dbReference type="SUPFAM" id="SSF52540">
    <property type="entry name" value="P-loop containing nucleoside triphosphate hydrolases"/>
    <property type="match status" value="1"/>
</dbReference>
<dbReference type="Proteomes" id="UP001342826">
    <property type="component" value="Unassembled WGS sequence"/>
</dbReference>
<keyword evidence="1" id="KW-0175">Coiled coil</keyword>
<evidence type="ECO:0000259" key="3">
    <source>
        <dbReference type="Pfam" id="PF13514"/>
    </source>
</evidence>
<keyword evidence="2" id="KW-0812">Transmembrane</keyword>
<keyword evidence="2" id="KW-0472">Membrane</keyword>
<evidence type="ECO:0000256" key="1">
    <source>
        <dbReference type="SAM" id="Coils"/>
    </source>
</evidence>
<dbReference type="InterPro" id="IPR027417">
    <property type="entry name" value="P-loop_NTPase"/>
</dbReference>
<dbReference type="Gene3D" id="3.40.50.300">
    <property type="entry name" value="P-loop containing nucleotide triphosphate hydrolases"/>
    <property type="match status" value="2"/>
</dbReference>
<dbReference type="InterPro" id="IPR038734">
    <property type="entry name" value="YhaN_AAA"/>
</dbReference>
<evidence type="ECO:0000313" key="5">
    <source>
        <dbReference type="Proteomes" id="UP001342826"/>
    </source>
</evidence>
<keyword evidence="2" id="KW-1133">Transmembrane helix</keyword>
<sequence length="987" mass="116862">MIIKELVIYGYGKFQNKHIPFHNDNNNLHVIYGENEAGKSTTMSFIQSIFFGFATKQQTENRYEPRESGKYGGRIHIETNKYGELIIERTSGKAIGEVFVYFEDGKVRGEDFLKELLGDFDKTTYQAIFSFNIHGLQHIKRLNIDEIGKFLFLSSLYGSDALFYLDNRLTKQQEQIFKRTGRKPALNDALFDLQKKNAQLTDAKRKVIEYESLINERRELEKKLEIAMNEKQELNKELKLKERIHSLMPSIREKKWCDDQLSILKDTSYFPPDGLSLLDQLQQKRTQIEEQVYSYELKIEQIKKEIKHIDVKDNVLASSELLRELKENLSLYEEKKSTYNECLVKIENIEEEIALYKLRLHHSLTDDELLQMKAAIPMKEALKKDVFEYQNLLEKKDTLDEQFEAAKNELEQSEEKISELNNRLLKAEERAAAEVELEAMNESRKINISEVKKEYEQAENDLNMYEKLKRNKKRSQNIFLLVLFAAALVWTVVNEYWIIISLLLGGALLLFYFINKNNDPFIKRLTERRDELGEYLQSKHDNEGMLQNRYSELQSLVVMDDHLKQMIQQEEIQKQHFERLYERIITKYEQWEIQFFSNQEKIKLIAKNLNLNDDCLPEMVLESFEHLQIVQEKIIKKDQLRKEAEFIASELEIYGDKCNQLAGNFHIEGRGIGEIIYIAGKMMEEERELHQKRKKLEERQKELEDDCLELNNKRNYFILEEERLVERAQCNDSDEFKKLGKIAEHREQLLKQKSWIEKQLLMENYIDINNFVLNEEAFTLEKIEEIKQKLETSVLEEKNILKQLSKLIVQIEEIERSGTYSELRYAIEQDRTIVKDLAKQWAVLTLAKDLLAITVESHRKNKLPKLLKQAENYFSFLTHSSYKKIFLPEEEETFIVERSDGMRFHADELSQATVEQLYVALRLALAKSIKNETILPIIIDDSFVNFDHKRTQRVIDLLHEFASEYQIIFFTCHKHLLPRFRTKTIEI</sequence>
<organism evidence="4 5">
    <name type="scientific">Metabacillus fastidiosus</name>
    <dbReference type="NCBI Taxonomy" id="1458"/>
    <lineage>
        <taxon>Bacteria</taxon>
        <taxon>Bacillati</taxon>
        <taxon>Bacillota</taxon>
        <taxon>Bacilli</taxon>
        <taxon>Bacillales</taxon>
        <taxon>Bacillaceae</taxon>
        <taxon>Metabacillus</taxon>
    </lineage>
</organism>
<evidence type="ECO:0000256" key="2">
    <source>
        <dbReference type="SAM" id="Phobius"/>
    </source>
</evidence>
<dbReference type="RefSeq" id="WP_328015633.1">
    <property type="nucleotide sequence ID" value="NZ_JARTFS010000013.1"/>
</dbReference>
<dbReference type="EMBL" id="JARTFS010000013">
    <property type="protein sequence ID" value="MED4403073.1"/>
    <property type="molecule type" value="Genomic_DNA"/>
</dbReference>
<gene>
    <name evidence="4" type="ORF">P9271_17335</name>
</gene>
<proteinExistence type="predicted"/>
<name>A0ABU6P137_9BACI</name>
<dbReference type="PANTHER" id="PTHR41259">
    <property type="entry name" value="DOUBLE-STRAND BREAK REPAIR RAD50 ATPASE, PUTATIVE-RELATED"/>
    <property type="match status" value="1"/>
</dbReference>
<accession>A0ABU6P137</accession>
<feature type="coiled-coil region" evidence="1">
    <location>
        <begin position="193"/>
        <end position="244"/>
    </location>
</feature>
<feature type="domain" description="YhaN AAA" evidence="3">
    <location>
        <begin position="1"/>
        <end position="204"/>
    </location>
</feature>
<evidence type="ECO:0000313" key="4">
    <source>
        <dbReference type="EMBL" id="MED4403073.1"/>
    </source>
</evidence>